<dbReference type="EMBL" id="JACPNR010000014">
    <property type="protein sequence ID" value="MBI2679369.1"/>
    <property type="molecule type" value="Genomic_DNA"/>
</dbReference>
<reference evidence="2" key="1">
    <citation type="submission" date="2020-07" db="EMBL/GenBank/DDBJ databases">
        <title>Huge and variable diversity of episymbiotic CPR bacteria and DPANN archaea in groundwater ecosystems.</title>
        <authorList>
            <person name="He C.Y."/>
            <person name="Keren R."/>
            <person name="Whittaker M."/>
            <person name="Farag I.F."/>
            <person name="Doudna J."/>
            <person name="Cate J.H.D."/>
            <person name="Banfield J.F."/>
        </authorList>
    </citation>
    <scope>NUCLEOTIDE SEQUENCE</scope>
    <source>
        <strain evidence="2">NC_groundwater_580_Pr5_B-0.1um_64_19</strain>
    </source>
</reference>
<organism evidence="2 3">
    <name type="scientific">Candidatus Korobacter versatilis</name>
    <dbReference type="NCBI Taxonomy" id="658062"/>
    <lineage>
        <taxon>Bacteria</taxon>
        <taxon>Pseudomonadati</taxon>
        <taxon>Acidobacteriota</taxon>
        <taxon>Terriglobia</taxon>
        <taxon>Terriglobales</taxon>
        <taxon>Candidatus Korobacteraceae</taxon>
        <taxon>Candidatus Korobacter</taxon>
    </lineage>
</organism>
<gene>
    <name evidence="2" type="ORF">HYX28_11360</name>
</gene>
<evidence type="ECO:0000256" key="1">
    <source>
        <dbReference type="SAM" id="MobiDB-lite"/>
    </source>
</evidence>
<evidence type="ECO:0000313" key="3">
    <source>
        <dbReference type="Proteomes" id="UP000779809"/>
    </source>
</evidence>
<accession>A0A932A9Y5</accession>
<dbReference type="Proteomes" id="UP000779809">
    <property type="component" value="Unassembled WGS sequence"/>
</dbReference>
<dbReference type="AlphaFoldDB" id="A0A932A9Y5"/>
<comment type="caution">
    <text evidence="2">The sequence shown here is derived from an EMBL/GenBank/DDBJ whole genome shotgun (WGS) entry which is preliminary data.</text>
</comment>
<feature type="compositionally biased region" description="Polar residues" evidence="1">
    <location>
        <begin position="186"/>
        <end position="195"/>
    </location>
</feature>
<sequence>MSEQERVQLQKDASKPNKRIWTPAAKAQVRLAQIGDRSQMEGIVCELLFGKTAETQYEATVKLGKVGGYASIQALARVMLDDPQYNARPQGFLGRPRDYAIKTLGQLVPGLIETRFQIFPPGATEEQIKSWYNWIQVHREELYKPPTDGWQVDKETCQKYLPRPRKKKPAVQTPSSVNRPAPTDVYASSQPTANT</sequence>
<protein>
    <submittedName>
        <fullName evidence="2">Uncharacterized protein</fullName>
    </submittedName>
</protein>
<evidence type="ECO:0000313" key="2">
    <source>
        <dbReference type="EMBL" id="MBI2679369.1"/>
    </source>
</evidence>
<proteinExistence type="predicted"/>
<name>A0A932A9Y5_9BACT</name>
<feature type="region of interest" description="Disordered" evidence="1">
    <location>
        <begin position="159"/>
        <end position="195"/>
    </location>
</feature>